<evidence type="ECO:0000259" key="4">
    <source>
        <dbReference type="Pfam" id="PF00676"/>
    </source>
</evidence>
<name>A0A8H7QF25_9FUNG</name>
<gene>
    <name evidence="5" type="ORF">INT46_002025</name>
</gene>
<sequence length="164" mass="18212">MAKLWDFPIVFVCENNKYGMGTSAEQSSASTKYYKPGEYIPGIHVNGMDIFAIKQAVASTYRYGGHSMSDPGTNYHTCEAIQNIKSTSDPISHLKNVIVDLGAATEANLKEIDKQVKKTVYDAQRKAEQSPEPILNEFWTDIYLPGSEPKAIRGHGSTVVHHYD</sequence>
<dbReference type="InterPro" id="IPR029061">
    <property type="entry name" value="THDP-binding"/>
</dbReference>
<dbReference type="GO" id="GO:0004739">
    <property type="term" value="F:pyruvate dehydrogenase (acetyl-transferring) activity"/>
    <property type="evidence" value="ECO:0007669"/>
    <property type="project" value="TreeGrafter"/>
</dbReference>
<dbReference type="PANTHER" id="PTHR11516:SF60">
    <property type="entry name" value="PYRUVATE DEHYDROGENASE E1 COMPONENT SUBUNIT ALPHA"/>
    <property type="match status" value="1"/>
</dbReference>
<evidence type="ECO:0000256" key="1">
    <source>
        <dbReference type="ARBA" id="ARBA00001964"/>
    </source>
</evidence>
<comment type="caution">
    <text evidence="5">The sequence shown here is derived from an EMBL/GenBank/DDBJ whole genome shotgun (WGS) entry which is preliminary data.</text>
</comment>
<organism evidence="5 6">
    <name type="scientific">Mucor plumbeus</name>
    <dbReference type="NCBI Taxonomy" id="97098"/>
    <lineage>
        <taxon>Eukaryota</taxon>
        <taxon>Fungi</taxon>
        <taxon>Fungi incertae sedis</taxon>
        <taxon>Mucoromycota</taxon>
        <taxon>Mucoromycotina</taxon>
        <taxon>Mucoromycetes</taxon>
        <taxon>Mucorales</taxon>
        <taxon>Mucorineae</taxon>
        <taxon>Mucoraceae</taxon>
        <taxon>Mucor</taxon>
    </lineage>
</organism>
<dbReference type="Proteomes" id="UP000650833">
    <property type="component" value="Unassembled WGS sequence"/>
</dbReference>
<dbReference type="Gene3D" id="3.40.50.970">
    <property type="match status" value="1"/>
</dbReference>
<protein>
    <recommendedName>
        <fullName evidence="4">Dehydrogenase E1 component domain-containing protein</fullName>
    </recommendedName>
</protein>
<dbReference type="GO" id="GO:0006086">
    <property type="term" value="P:pyruvate decarboxylation to acetyl-CoA"/>
    <property type="evidence" value="ECO:0007669"/>
    <property type="project" value="TreeGrafter"/>
</dbReference>
<proteinExistence type="predicted"/>
<comment type="cofactor">
    <cofactor evidence="1">
        <name>thiamine diphosphate</name>
        <dbReference type="ChEBI" id="CHEBI:58937"/>
    </cofactor>
</comment>
<dbReference type="OrthoDB" id="2395212at2759"/>
<keyword evidence="2" id="KW-0560">Oxidoreductase</keyword>
<evidence type="ECO:0000313" key="5">
    <source>
        <dbReference type="EMBL" id="KAG2190605.1"/>
    </source>
</evidence>
<keyword evidence="3" id="KW-0786">Thiamine pyrophosphate</keyword>
<dbReference type="PANTHER" id="PTHR11516">
    <property type="entry name" value="PYRUVATE DEHYDROGENASE E1 COMPONENT, ALPHA SUBUNIT BACTERIAL AND ORGANELLAR"/>
    <property type="match status" value="1"/>
</dbReference>
<evidence type="ECO:0000256" key="3">
    <source>
        <dbReference type="ARBA" id="ARBA00023052"/>
    </source>
</evidence>
<dbReference type="InterPro" id="IPR001017">
    <property type="entry name" value="DH_E1"/>
</dbReference>
<dbReference type="AlphaFoldDB" id="A0A8H7QF25"/>
<evidence type="ECO:0000313" key="6">
    <source>
        <dbReference type="Proteomes" id="UP000650833"/>
    </source>
</evidence>
<accession>A0A8H7QF25</accession>
<reference evidence="5" key="1">
    <citation type="submission" date="2020-12" db="EMBL/GenBank/DDBJ databases">
        <title>Metabolic potential, ecology and presence of endohyphal bacteria is reflected in genomic diversity of Mucoromycotina.</title>
        <authorList>
            <person name="Muszewska A."/>
            <person name="Okrasinska A."/>
            <person name="Steczkiewicz K."/>
            <person name="Drgas O."/>
            <person name="Orlowska M."/>
            <person name="Perlinska-Lenart U."/>
            <person name="Aleksandrzak-Piekarczyk T."/>
            <person name="Szatraj K."/>
            <person name="Zielenkiewicz U."/>
            <person name="Pilsyk S."/>
            <person name="Malc E."/>
            <person name="Mieczkowski P."/>
            <person name="Kruszewska J.S."/>
            <person name="Biernat P."/>
            <person name="Pawlowska J."/>
        </authorList>
    </citation>
    <scope>NUCLEOTIDE SEQUENCE</scope>
    <source>
        <strain evidence="5">CBS 226.32</strain>
    </source>
</reference>
<dbReference type="Pfam" id="PF00676">
    <property type="entry name" value="E1_dh"/>
    <property type="match status" value="2"/>
</dbReference>
<evidence type="ECO:0000256" key="2">
    <source>
        <dbReference type="ARBA" id="ARBA00023002"/>
    </source>
</evidence>
<dbReference type="SUPFAM" id="SSF52518">
    <property type="entry name" value="Thiamin diphosphate-binding fold (THDP-binding)"/>
    <property type="match status" value="1"/>
</dbReference>
<feature type="domain" description="Dehydrogenase E1 component" evidence="4">
    <location>
        <begin position="59"/>
        <end position="133"/>
    </location>
</feature>
<dbReference type="EMBL" id="JAEPRC010000933">
    <property type="protein sequence ID" value="KAG2190605.1"/>
    <property type="molecule type" value="Genomic_DNA"/>
</dbReference>
<keyword evidence="6" id="KW-1185">Reference proteome</keyword>
<dbReference type="InterPro" id="IPR050642">
    <property type="entry name" value="PDH_E1_Alpha_Subunit"/>
</dbReference>
<feature type="domain" description="Dehydrogenase E1 component" evidence="4">
    <location>
        <begin position="1"/>
        <end position="57"/>
    </location>
</feature>